<feature type="domain" description="Chalcone/stilbene synthase N-terminal" evidence="4">
    <location>
        <begin position="7"/>
        <end position="202"/>
    </location>
</feature>
<keyword evidence="3" id="KW-0012">Acyltransferase</keyword>
<gene>
    <name evidence="6" type="ORF">JOE66_002431</name>
</gene>
<dbReference type="PIRSF" id="PIRSF000451">
    <property type="entry name" value="PKS_III"/>
    <property type="match status" value="1"/>
</dbReference>
<feature type="domain" description="Chalcone/stilbene synthase C-terminal" evidence="5">
    <location>
        <begin position="221"/>
        <end position="354"/>
    </location>
</feature>
<comment type="similarity">
    <text evidence="1">Belongs to the thiolase-like superfamily. Chalcone/stilbene synthases family.</text>
</comment>
<reference evidence="6 7" key="1">
    <citation type="submission" date="2021-01" db="EMBL/GenBank/DDBJ databases">
        <title>Sequencing the genomes of 1000 actinobacteria strains.</title>
        <authorList>
            <person name="Klenk H.-P."/>
        </authorList>
    </citation>
    <scope>NUCLEOTIDE SEQUENCE [LARGE SCALE GENOMIC DNA]</scope>
    <source>
        <strain evidence="6 7">DSM 13057</strain>
    </source>
</reference>
<sequence>MPRISGVAAAFPPHSYTQSEITELLGPIITDNPSKRALLNRLHTNSKVNTRHLVMPYDWYKNSSLNFTLTNNTFITAAVGLAEEATLGALAKASLKPEDVDFIVFTSVTGISAPSVDALVALRLGFRPDVKRMPMFGLGCVAGAAGIARLNDYLLGHPNDVALLISVELCSLTVQRGDDSMGNLVASGLFGDGSAAVVMVGSERAKALPVTGPDVLDTRSRLYPGTEDVLGFNPGESGFRIVLTAGVADVIDEHFDADVVGFLDDHELAVSDVEVWMAHPGGPRVLNAFASALSLPDGALDVSWESMGAKGNMSSASILHVLSETLDQQKFTPGDKGMLFALGPGVCAEIVLMKWPDDELQEL</sequence>
<name>A0ABS2L6S1_9MICO</name>
<organism evidence="6 7">
    <name type="scientific">Subtercola frigoramans</name>
    <dbReference type="NCBI Taxonomy" id="120298"/>
    <lineage>
        <taxon>Bacteria</taxon>
        <taxon>Bacillati</taxon>
        <taxon>Actinomycetota</taxon>
        <taxon>Actinomycetes</taxon>
        <taxon>Micrococcales</taxon>
        <taxon>Microbacteriaceae</taxon>
        <taxon>Subtercola</taxon>
    </lineage>
</organism>
<dbReference type="InterPro" id="IPR001099">
    <property type="entry name" value="Chalcone/stilbene_synt_N"/>
</dbReference>
<keyword evidence="7" id="KW-1185">Reference proteome</keyword>
<evidence type="ECO:0000256" key="2">
    <source>
        <dbReference type="ARBA" id="ARBA00022679"/>
    </source>
</evidence>
<dbReference type="EMBL" id="JAFBBU010000001">
    <property type="protein sequence ID" value="MBM7472797.1"/>
    <property type="molecule type" value="Genomic_DNA"/>
</dbReference>
<protein>
    <submittedName>
        <fullName evidence="6">Alkylresorcinol/alkylpyrone synthase</fullName>
    </submittedName>
</protein>
<evidence type="ECO:0000313" key="6">
    <source>
        <dbReference type="EMBL" id="MBM7472797.1"/>
    </source>
</evidence>
<accession>A0ABS2L6S1</accession>
<dbReference type="InterPro" id="IPR012328">
    <property type="entry name" value="Chalcone/stilbene_synt_C"/>
</dbReference>
<dbReference type="InterPro" id="IPR016039">
    <property type="entry name" value="Thiolase-like"/>
</dbReference>
<dbReference type="Pfam" id="PF00195">
    <property type="entry name" value="Chal_sti_synt_N"/>
    <property type="match status" value="1"/>
</dbReference>
<keyword evidence="2" id="KW-0808">Transferase</keyword>
<dbReference type="PANTHER" id="PTHR11877">
    <property type="entry name" value="HYDROXYMETHYLGLUTARYL-COA SYNTHASE"/>
    <property type="match status" value="1"/>
</dbReference>
<dbReference type="Pfam" id="PF02797">
    <property type="entry name" value="Chal_sti_synt_C"/>
    <property type="match status" value="1"/>
</dbReference>
<evidence type="ECO:0000256" key="1">
    <source>
        <dbReference type="ARBA" id="ARBA00005531"/>
    </source>
</evidence>
<dbReference type="Proteomes" id="UP000776164">
    <property type="component" value="Unassembled WGS sequence"/>
</dbReference>
<evidence type="ECO:0000259" key="5">
    <source>
        <dbReference type="Pfam" id="PF02797"/>
    </source>
</evidence>
<dbReference type="Gene3D" id="3.40.47.10">
    <property type="match status" value="2"/>
</dbReference>
<dbReference type="InterPro" id="IPR011141">
    <property type="entry name" value="Polyketide_synthase_type-III"/>
</dbReference>
<comment type="caution">
    <text evidence="6">The sequence shown here is derived from an EMBL/GenBank/DDBJ whole genome shotgun (WGS) entry which is preliminary data.</text>
</comment>
<dbReference type="RefSeq" id="WP_205109807.1">
    <property type="nucleotide sequence ID" value="NZ_BAAAHT010000015.1"/>
</dbReference>
<dbReference type="PANTHER" id="PTHR11877:SF99">
    <property type="entry name" value="1,3,6,8-TETRAHYDROXYNAPHTHALENE SYNTHASE"/>
    <property type="match status" value="1"/>
</dbReference>
<dbReference type="SUPFAM" id="SSF53901">
    <property type="entry name" value="Thiolase-like"/>
    <property type="match status" value="2"/>
</dbReference>
<proteinExistence type="inferred from homology"/>
<evidence type="ECO:0000256" key="3">
    <source>
        <dbReference type="ARBA" id="ARBA00023315"/>
    </source>
</evidence>
<evidence type="ECO:0000313" key="7">
    <source>
        <dbReference type="Proteomes" id="UP000776164"/>
    </source>
</evidence>
<evidence type="ECO:0000259" key="4">
    <source>
        <dbReference type="Pfam" id="PF00195"/>
    </source>
</evidence>
<dbReference type="CDD" id="cd00831">
    <property type="entry name" value="CHS_like"/>
    <property type="match status" value="1"/>
</dbReference>